<reference evidence="2" key="1">
    <citation type="submission" date="2015-07" db="EMBL/GenBank/DDBJ databases">
        <title>Transcriptome Assembly of Anthurium amnicola.</title>
        <authorList>
            <person name="Suzuki J."/>
        </authorList>
    </citation>
    <scope>NUCLEOTIDE SEQUENCE</scope>
</reference>
<feature type="non-terminal residue" evidence="2">
    <location>
        <position position="1"/>
    </location>
</feature>
<dbReference type="AlphaFoldDB" id="A0A1D1YFL5"/>
<gene>
    <name evidence="2" type="primary">MYB5</name>
    <name evidence="2" type="ORF">g.35909</name>
</gene>
<evidence type="ECO:0000313" key="2">
    <source>
        <dbReference type="EMBL" id="JAT53425.1"/>
    </source>
</evidence>
<proteinExistence type="predicted"/>
<accession>A0A1D1YFL5</accession>
<feature type="compositionally biased region" description="Pro residues" evidence="1">
    <location>
        <begin position="42"/>
        <end position="52"/>
    </location>
</feature>
<name>A0A1D1YFL5_9ARAE</name>
<dbReference type="EMBL" id="GDJX01014511">
    <property type="protein sequence ID" value="JAT53425.1"/>
    <property type="molecule type" value="Transcribed_RNA"/>
</dbReference>
<protein>
    <submittedName>
        <fullName evidence="2">Transcription repressor MYB5</fullName>
    </submittedName>
</protein>
<organism evidence="2">
    <name type="scientific">Anthurium amnicola</name>
    <dbReference type="NCBI Taxonomy" id="1678845"/>
    <lineage>
        <taxon>Eukaryota</taxon>
        <taxon>Viridiplantae</taxon>
        <taxon>Streptophyta</taxon>
        <taxon>Embryophyta</taxon>
        <taxon>Tracheophyta</taxon>
        <taxon>Spermatophyta</taxon>
        <taxon>Magnoliopsida</taxon>
        <taxon>Liliopsida</taxon>
        <taxon>Araceae</taxon>
        <taxon>Pothoideae</taxon>
        <taxon>Potheae</taxon>
        <taxon>Anthurium</taxon>
    </lineage>
</organism>
<evidence type="ECO:0000256" key="1">
    <source>
        <dbReference type="SAM" id="MobiDB-lite"/>
    </source>
</evidence>
<sequence length="210" mass="22716">NYWNTHLSKKLISQGIDPRTHKPLTTTDMPPFSLQKDNSQTPRPPTVNPNPNPNVRSTSTSLLGANDCNNLNVAIEEEHYPFFDGSTHNNSGGWHSFDGTVPGAFPSSHVAGDGVEISDIDCCTEDVFSSFLNSLINDDMFLQQDPQTHANDGICDATHSIDLAASSDPAVSPAPAGFGNQAFWEPAATHSPTFAELDKHNVQSSNHMDN</sequence>
<feature type="region of interest" description="Disordered" evidence="1">
    <location>
        <begin position="14"/>
        <end position="57"/>
    </location>
</feature>